<dbReference type="Proteomes" id="UP000243378">
    <property type="component" value="Unassembled WGS sequence"/>
</dbReference>
<sequence>MGLGYLLAALDTIVGHERCVFPARMACQIEVDEPSSERFADVG</sequence>
<accession>A0A1G7RGU5</accession>
<reference evidence="1 2" key="1">
    <citation type="submission" date="2016-10" db="EMBL/GenBank/DDBJ databases">
        <authorList>
            <person name="de Groot N.N."/>
        </authorList>
    </citation>
    <scope>NUCLEOTIDE SEQUENCE [LARGE SCALE GENOMIC DNA]</scope>
    <source>
        <strain evidence="1 2">LMG 25475</strain>
    </source>
</reference>
<proteinExistence type="predicted"/>
<dbReference type="AlphaFoldDB" id="A0A1G7RGU5"/>
<dbReference type="EMBL" id="FNBM01000007">
    <property type="protein sequence ID" value="SDG09997.1"/>
    <property type="molecule type" value="Genomic_DNA"/>
</dbReference>
<protein>
    <submittedName>
        <fullName evidence="1">Uncharacterized protein</fullName>
    </submittedName>
</protein>
<evidence type="ECO:0000313" key="1">
    <source>
        <dbReference type="EMBL" id="SDG09997.1"/>
    </source>
</evidence>
<dbReference type="STRING" id="640205.SAMN05216381_3124"/>
<name>A0A1G7RGU5_9GAMM</name>
<organism evidence="1 2">
    <name type="scientific">Phytopseudomonas seleniipraecipitans</name>
    <dbReference type="NCBI Taxonomy" id="640205"/>
    <lineage>
        <taxon>Bacteria</taxon>
        <taxon>Pseudomonadati</taxon>
        <taxon>Pseudomonadota</taxon>
        <taxon>Gammaproteobacteria</taxon>
        <taxon>Pseudomonadales</taxon>
        <taxon>Pseudomonadaceae</taxon>
        <taxon>Phytopseudomonas</taxon>
    </lineage>
</organism>
<evidence type="ECO:0000313" key="2">
    <source>
        <dbReference type="Proteomes" id="UP000243378"/>
    </source>
</evidence>
<gene>
    <name evidence="1" type="ORF">SAMN05216381_3124</name>
</gene>